<gene>
    <name evidence="2" type="ORF">M5D96_007048</name>
</gene>
<sequence length="95" mass="11064">MRLKPQKKSSALQNQITKVINFRLRNRNSGEQQINGQRTTTGFCFPQTSSSETRGTIEEAFFIRRANSPRRSTHMFHRWHLNFEDAKPAAHGTYL</sequence>
<protein>
    <submittedName>
        <fullName evidence="2">Uncharacterized protein</fullName>
    </submittedName>
</protein>
<evidence type="ECO:0000256" key="1">
    <source>
        <dbReference type="SAM" id="MobiDB-lite"/>
    </source>
</evidence>
<evidence type="ECO:0000313" key="3">
    <source>
        <dbReference type="Proteomes" id="UP001059596"/>
    </source>
</evidence>
<accession>A0A9P9YMU0</accession>
<name>A0A9P9YMU0_9MUSC</name>
<feature type="region of interest" description="Disordered" evidence="1">
    <location>
        <begin position="27"/>
        <end position="51"/>
    </location>
</feature>
<reference evidence="2" key="1">
    <citation type="journal article" date="2023" name="Genome Biol. Evol.">
        <title>Long-read-based Genome Assembly of Drosophila gunungcola Reveals Fewer Chemosensory Genes in Flower-breeding Species.</title>
        <authorList>
            <person name="Negi A."/>
            <person name="Liao B.Y."/>
            <person name="Yeh S.D."/>
        </authorList>
    </citation>
    <scope>NUCLEOTIDE SEQUENCE</scope>
    <source>
        <strain evidence="2">Sukarami</strain>
    </source>
</reference>
<dbReference type="EMBL" id="JAMKOV010000005">
    <property type="protein sequence ID" value="KAI8039628.1"/>
    <property type="molecule type" value="Genomic_DNA"/>
</dbReference>
<dbReference type="Proteomes" id="UP001059596">
    <property type="component" value="Unassembled WGS sequence"/>
</dbReference>
<evidence type="ECO:0000313" key="2">
    <source>
        <dbReference type="EMBL" id="KAI8039628.1"/>
    </source>
</evidence>
<organism evidence="2 3">
    <name type="scientific">Drosophila gunungcola</name>
    <name type="common">fruit fly</name>
    <dbReference type="NCBI Taxonomy" id="103775"/>
    <lineage>
        <taxon>Eukaryota</taxon>
        <taxon>Metazoa</taxon>
        <taxon>Ecdysozoa</taxon>
        <taxon>Arthropoda</taxon>
        <taxon>Hexapoda</taxon>
        <taxon>Insecta</taxon>
        <taxon>Pterygota</taxon>
        <taxon>Neoptera</taxon>
        <taxon>Endopterygota</taxon>
        <taxon>Diptera</taxon>
        <taxon>Brachycera</taxon>
        <taxon>Muscomorpha</taxon>
        <taxon>Ephydroidea</taxon>
        <taxon>Drosophilidae</taxon>
        <taxon>Drosophila</taxon>
        <taxon>Sophophora</taxon>
    </lineage>
</organism>
<comment type="caution">
    <text evidence="2">The sequence shown here is derived from an EMBL/GenBank/DDBJ whole genome shotgun (WGS) entry which is preliminary data.</text>
</comment>
<proteinExistence type="predicted"/>
<dbReference type="AlphaFoldDB" id="A0A9P9YMU0"/>
<keyword evidence="3" id="KW-1185">Reference proteome</keyword>